<protein>
    <recommendedName>
        <fullName evidence="4">DUF2752 domain-containing protein</fullName>
    </recommendedName>
</protein>
<sequence>MTAMSSTTGLPPWLADEPVQGPPIPPEWVSYRYPPPQQDRITRFVERVAVRSPIWLAPVALLACMGAAAGYTLVSDPISSEAGAEPTCILKYLTGFVCPGCGGTRAAWYLLHGDLPAAARHHAMFVFAVPFLLYLYVAWAGRRLFNLRLPQLTISPAAMITFMAVWGVWSILRNLPWAPFTAFYV</sequence>
<evidence type="ECO:0000313" key="3">
    <source>
        <dbReference type="Proteomes" id="UP000007882"/>
    </source>
</evidence>
<keyword evidence="3" id="KW-1185">Reference proteome</keyword>
<feature type="transmembrane region" description="Helical" evidence="1">
    <location>
        <begin position="53"/>
        <end position="74"/>
    </location>
</feature>
<feature type="transmembrane region" description="Helical" evidence="1">
    <location>
        <begin position="152"/>
        <end position="172"/>
    </location>
</feature>
<dbReference type="AlphaFoldDB" id="I0HGM0"/>
<dbReference type="Pfam" id="PF10825">
    <property type="entry name" value="DUF2752"/>
    <property type="match status" value="1"/>
</dbReference>
<dbReference type="STRING" id="512565.AMIS_69370"/>
<feature type="transmembrane region" description="Helical" evidence="1">
    <location>
        <begin position="122"/>
        <end position="140"/>
    </location>
</feature>
<organism evidence="2 3">
    <name type="scientific">Actinoplanes missouriensis (strain ATCC 14538 / DSM 43046 / CBS 188.64 / JCM 3121 / NBRC 102363 / NCIMB 12654 / NRRL B-3342 / UNCC 431)</name>
    <dbReference type="NCBI Taxonomy" id="512565"/>
    <lineage>
        <taxon>Bacteria</taxon>
        <taxon>Bacillati</taxon>
        <taxon>Actinomycetota</taxon>
        <taxon>Actinomycetes</taxon>
        <taxon>Micromonosporales</taxon>
        <taxon>Micromonosporaceae</taxon>
        <taxon>Actinoplanes</taxon>
    </lineage>
</organism>
<keyword evidence="1" id="KW-0812">Transmembrane</keyword>
<gene>
    <name evidence="2" type="ordered locus">AMIS_69370</name>
</gene>
<evidence type="ECO:0000256" key="1">
    <source>
        <dbReference type="SAM" id="Phobius"/>
    </source>
</evidence>
<keyword evidence="1" id="KW-1133">Transmembrane helix</keyword>
<reference evidence="2 3" key="1">
    <citation type="submission" date="2012-02" db="EMBL/GenBank/DDBJ databases">
        <title>Complete genome sequence of Actinoplanes missouriensis 431 (= NBRC 102363).</title>
        <authorList>
            <person name="Ohnishi Y."/>
            <person name="Ishikawa J."/>
            <person name="Sekine M."/>
            <person name="Hosoyama A."/>
            <person name="Harada T."/>
            <person name="Narita H."/>
            <person name="Hata T."/>
            <person name="Konno Y."/>
            <person name="Tutikane K."/>
            <person name="Fujita N."/>
            <person name="Horinouchi S."/>
            <person name="Hayakawa M."/>
        </authorList>
    </citation>
    <scope>NUCLEOTIDE SEQUENCE [LARGE SCALE GENOMIC DNA]</scope>
    <source>
        <strain evidence="3">ATCC 14538 / DSM 43046 / CBS 188.64 / JCM 3121 / NBRC 102363 / NCIMB 12654 / NRRL B-3342 / UNCC 431</strain>
    </source>
</reference>
<evidence type="ECO:0008006" key="4">
    <source>
        <dbReference type="Google" id="ProtNLM"/>
    </source>
</evidence>
<accession>I0HGM0</accession>
<name>I0HGM0_ACTM4</name>
<evidence type="ECO:0000313" key="2">
    <source>
        <dbReference type="EMBL" id="BAL92157.1"/>
    </source>
</evidence>
<dbReference type="eggNOG" id="ENOG5033408">
    <property type="taxonomic scope" value="Bacteria"/>
</dbReference>
<keyword evidence="1" id="KW-0472">Membrane</keyword>
<dbReference type="HOGENOM" id="CLU_098258_0_0_11"/>
<dbReference type="Proteomes" id="UP000007882">
    <property type="component" value="Chromosome"/>
</dbReference>
<dbReference type="PATRIC" id="fig|512565.3.peg.6940"/>
<dbReference type="KEGG" id="ams:AMIS_69370"/>
<dbReference type="EMBL" id="AP012319">
    <property type="protein sequence ID" value="BAL92157.1"/>
    <property type="molecule type" value="Genomic_DNA"/>
</dbReference>
<proteinExistence type="predicted"/>
<dbReference type="InterPro" id="IPR021215">
    <property type="entry name" value="DUF2752"/>
</dbReference>